<reference evidence="9" key="2">
    <citation type="submission" date="2011-03" db="EMBL/GenBank/DDBJ databases">
        <title>The complete genome of Hippea maritima DSM 10411.</title>
        <authorList>
            <consortium name="US DOE Joint Genome Institute (JGI-PGF)"/>
            <person name="Lucas S."/>
            <person name="Copeland A."/>
            <person name="Lapidus A."/>
            <person name="Bruce D."/>
            <person name="Goodwin L."/>
            <person name="Pitluck S."/>
            <person name="Peters L."/>
            <person name="Kyrpides N."/>
            <person name="Mavromatis K."/>
            <person name="Pagani I."/>
            <person name="Ivanova N."/>
            <person name="Mikhailova N."/>
            <person name="Lu M."/>
            <person name="Detter J.C."/>
            <person name="Tapia R."/>
            <person name="Han C."/>
            <person name="Land M."/>
            <person name="Hauser L."/>
            <person name="Markowitz V."/>
            <person name="Cheng J.-F."/>
            <person name="Hugenholtz P."/>
            <person name="Woyke T."/>
            <person name="Wu D."/>
            <person name="Spring S."/>
            <person name="Schroeder M."/>
            <person name="Brambilla E."/>
            <person name="Klenk H.-P."/>
            <person name="Eisen J.A."/>
        </authorList>
    </citation>
    <scope>NUCLEOTIDE SEQUENCE [LARGE SCALE GENOMIC DNA]</scope>
    <source>
        <strain evidence="9">ATCC 700847 / DSM 10411 / MH2</strain>
    </source>
</reference>
<dbReference type="GO" id="GO:0016020">
    <property type="term" value="C:membrane"/>
    <property type="evidence" value="ECO:0007669"/>
    <property type="project" value="InterPro"/>
</dbReference>
<dbReference type="PANTHER" id="PTHR35936:SF38">
    <property type="entry name" value="GLUTAMINE-BINDING PERIPLASMIC PROTEIN"/>
    <property type="match status" value="1"/>
</dbReference>
<dbReference type="STRING" id="760142.Hipma_1466"/>
<reference evidence="8 9" key="1">
    <citation type="journal article" date="2011" name="Stand. Genomic Sci.">
        <title>Complete genome sequence of the thermophilic sulfur-reducer Hippea maritima type strain (MH(2)).</title>
        <authorList>
            <person name="Huntemann M."/>
            <person name="Lu M."/>
            <person name="Nolan M."/>
            <person name="Lapidus A."/>
            <person name="Lucas S."/>
            <person name="Hammon N."/>
            <person name="Deshpande S."/>
            <person name="Cheng J.F."/>
            <person name="Tapia R."/>
            <person name="Han C."/>
            <person name="Goodwin L."/>
            <person name="Pitluck S."/>
            <person name="Liolios K."/>
            <person name="Pagani I."/>
            <person name="Ivanova N."/>
            <person name="Ovchinikova G."/>
            <person name="Pati A."/>
            <person name="Chen A."/>
            <person name="Palaniappan K."/>
            <person name="Land M."/>
            <person name="Hauser L."/>
            <person name="Jeffries C.D."/>
            <person name="Detter J.C."/>
            <person name="Brambilla E.M."/>
            <person name="Rohde M."/>
            <person name="Spring S."/>
            <person name="Goker M."/>
            <person name="Woyke T."/>
            <person name="Bristow J."/>
            <person name="Eisen J.A."/>
            <person name="Markowitz V."/>
            <person name="Hugenholtz P."/>
            <person name="Kyrpides N.C."/>
            <person name="Klenk H.P."/>
            <person name="Mavromatis K."/>
        </authorList>
    </citation>
    <scope>NUCLEOTIDE SEQUENCE [LARGE SCALE GENOMIC DNA]</scope>
    <source>
        <strain evidence="9">ATCC 700847 / DSM 10411 / MH2</strain>
    </source>
</reference>
<dbReference type="Gene3D" id="3.40.190.10">
    <property type="entry name" value="Periplasmic binding protein-like II"/>
    <property type="match status" value="2"/>
</dbReference>
<dbReference type="AlphaFoldDB" id="F2LTP6"/>
<proteinExistence type="inferred from homology"/>
<keyword evidence="3 5" id="KW-0732">Signal</keyword>
<evidence type="ECO:0000256" key="3">
    <source>
        <dbReference type="ARBA" id="ARBA00022729"/>
    </source>
</evidence>
<protein>
    <submittedName>
        <fullName evidence="8">ABC-type transporter, periplasmic subunit family 3</fullName>
    </submittedName>
</protein>
<feature type="domain" description="Solute-binding protein family 3/N-terminal" evidence="6">
    <location>
        <begin position="43"/>
        <end position="267"/>
    </location>
</feature>
<dbReference type="FunCoup" id="F2LTP6">
    <property type="interactions" value="84"/>
</dbReference>
<evidence type="ECO:0000259" key="6">
    <source>
        <dbReference type="SMART" id="SM00062"/>
    </source>
</evidence>
<dbReference type="PROSITE" id="PS01039">
    <property type="entry name" value="SBP_BACTERIAL_3"/>
    <property type="match status" value="1"/>
</dbReference>
<evidence type="ECO:0000256" key="5">
    <source>
        <dbReference type="SAM" id="SignalP"/>
    </source>
</evidence>
<evidence type="ECO:0000313" key="8">
    <source>
        <dbReference type="EMBL" id="AEA34422.1"/>
    </source>
</evidence>
<feature type="chain" id="PRO_5003282685" evidence="5">
    <location>
        <begin position="25"/>
        <end position="275"/>
    </location>
</feature>
<dbReference type="Pfam" id="PF00497">
    <property type="entry name" value="SBP_bac_3"/>
    <property type="match status" value="1"/>
</dbReference>
<evidence type="ECO:0000256" key="2">
    <source>
        <dbReference type="ARBA" id="ARBA00010333"/>
    </source>
</evidence>
<dbReference type="PANTHER" id="PTHR35936">
    <property type="entry name" value="MEMBRANE-BOUND LYTIC MUREIN TRANSGLYCOSYLASE F"/>
    <property type="match status" value="1"/>
</dbReference>
<dbReference type="eggNOG" id="COG0834">
    <property type="taxonomic scope" value="Bacteria"/>
</dbReference>
<dbReference type="CDD" id="cd13629">
    <property type="entry name" value="PBP2_Dsm1740"/>
    <property type="match status" value="1"/>
</dbReference>
<feature type="signal peptide" evidence="5">
    <location>
        <begin position="1"/>
        <end position="24"/>
    </location>
</feature>
<evidence type="ECO:0000259" key="7">
    <source>
        <dbReference type="SMART" id="SM00079"/>
    </source>
</evidence>
<keyword evidence="9" id="KW-1185">Reference proteome</keyword>
<dbReference type="SMART" id="SM00079">
    <property type="entry name" value="PBPe"/>
    <property type="match status" value="1"/>
</dbReference>
<evidence type="ECO:0000256" key="4">
    <source>
        <dbReference type="RuleBase" id="RU003744"/>
    </source>
</evidence>
<dbReference type="InterPro" id="IPR001320">
    <property type="entry name" value="Iontro_rcpt_C"/>
</dbReference>
<name>F2LTP6_HIPMA</name>
<sequence>MKRLFGFLVFVVSLFMLVSFTSRAADINLWHNSTLYKIQKRGVLRVGLNAGYMPFEMRSKTGKIIGFDVDMAKLMAKAMGVKLKIVNTDWDGIIPALMTNKFDIIMSGMTITQKRNLKVNFADPYIVVGQTVLVNKKWAGKIKSYKDLNDPKFTVTVMLGTTGDFAAKKYISKAKIQEFQTEEEAVMQVMQGRADAFVYDKPYESIFYSNKGKGKLIFLDKPFTYEPLGWAINKGDPDFLNWLNNFLRQIKHDGTYDKVYKKWFVNVKDWMGKVQ</sequence>
<dbReference type="Proteomes" id="UP000008139">
    <property type="component" value="Chromosome"/>
</dbReference>
<dbReference type="RefSeq" id="WP_013682451.1">
    <property type="nucleotide sequence ID" value="NC_015318.1"/>
</dbReference>
<dbReference type="OrthoDB" id="6192933at2"/>
<dbReference type="SMART" id="SM00062">
    <property type="entry name" value="PBPb"/>
    <property type="match status" value="1"/>
</dbReference>
<organism evidence="8 9">
    <name type="scientific">Hippea maritima (strain ATCC 700847 / DSM 10411 / MH2)</name>
    <dbReference type="NCBI Taxonomy" id="760142"/>
    <lineage>
        <taxon>Bacteria</taxon>
        <taxon>Pseudomonadati</taxon>
        <taxon>Campylobacterota</taxon>
        <taxon>Desulfurellia</taxon>
        <taxon>Desulfurellales</taxon>
        <taxon>Hippeaceae</taxon>
        <taxon>Hippea</taxon>
    </lineage>
</organism>
<dbReference type="SUPFAM" id="SSF53850">
    <property type="entry name" value="Periplasmic binding protein-like II"/>
    <property type="match status" value="1"/>
</dbReference>
<evidence type="ECO:0000256" key="1">
    <source>
        <dbReference type="ARBA" id="ARBA00004196"/>
    </source>
</evidence>
<dbReference type="InterPro" id="IPR018313">
    <property type="entry name" value="SBP_3_CS"/>
</dbReference>
<comment type="subcellular location">
    <subcellularLocation>
        <location evidence="1">Cell envelope</location>
    </subcellularLocation>
</comment>
<dbReference type="InterPro" id="IPR001638">
    <property type="entry name" value="Solute-binding_3/MltF_N"/>
</dbReference>
<dbReference type="InParanoid" id="F2LTP6"/>
<dbReference type="GO" id="GO:0030313">
    <property type="term" value="C:cell envelope"/>
    <property type="evidence" value="ECO:0007669"/>
    <property type="project" value="UniProtKB-SubCell"/>
</dbReference>
<feature type="domain" description="Ionotropic glutamate receptor C-terminal" evidence="7">
    <location>
        <begin position="43"/>
        <end position="266"/>
    </location>
</feature>
<dbReference type="HOGENOM" id="CLU_019602_18_2_7"/>
<evidence type="ECO:0000313" key="9">
    <source>
        <dbReference type="Proteomes" id="UP000008139"/>
    </source>
</evidence>
<accession>F2LTP6</accession>
<dbReference type="GO" id="GO:0015276">
    <property type="term" value="F:ligand-gated monoatomic ion channel activity"/>
    <property type="evidence" value="ECO:0007669"/>
    <property type="project" value="InterPro"/>
</dbReference>
<comment type="similarity">
    <text evidence="2 4">Belongs to the bacterial solute-binding protein 3 family.</text>
</comment>
<dbReference type="KEGG" id="hmr:Hipma_1466"/>
<gene>
    <name evidence="8" type="ordered locus">Hipma_1466</name>
</gene>
<dbReference type="EMBL" id="CP002606">
    <property type="protein sequence ID" value="AEA34422.1"/>
    <property type="molecule type" value="Genomic_DNA"/>
</dbReference>